<feature type="transmembrane region" description="Helical" evidence="7">
    <location>
        <begin position="240"/>
        <end position="260"/>
    </location>
</feature>
<keyword evidence="10" id="KW-1185">Reference proteome</keyword>
<comment type="subcellular location">
    <subcellularLocation>
        <location evidence="1">Cell membrane</location>
        <topology evidence="1">Multi-pass membrane protein</topology>
    </subcellularLocation>
</comment>
<evidence type="ECO:0000256" key="2">
    <source>
        <dbReference type="ARBA" id="ARBA00022475"/>
    </source>
</evidence>
<dbReference type="GO" id="GO:0005886">
    <property type="term" value="C:plasma membrane"/>
    <property type="evidence" value="ECO:0007669"/>
    <property type="project" value="UniProtKB-SubCell"/>
</dbReference>
<keyword evidence="3 7" id="KW-0812">Transmembrane</keyword>
<evidence type="ECO:0000256" key="3">
    <source>
        <dbReference type="ARBA" id="ARBA00022692"/>
    </source>
</evidence>
<comment type="similarity">
    <text evidence="6">Belongs to the ABC-4 integral membrane protein family.</text>
</comment>
<feature type="transmembrane region" description="Helical" evidence="7">
    <location>
        <begin position="695"/>
        <end position="717"/>
    </location>
</feature>
<dbReference type="PANTHER" id="PTHR30572">
    <property type="entry name" value="MEMBRANE COMPONENT OF TRANSPORTER-RELATED"/>
    <property type="match status" value="1"/>
</dbReference>
<evidence type="ECO:0000313" key="10">
    <source>
        <dbReference type="Proteomes" id="UP000236604"/>
    </source>
</evidence>
<evidence type="ECO:0000259" key="8">
    <source>
        <dbReference type="Pfam" id="PF02687"/>
    </source>
</evidence>
<accession>A0A2K1PC05</accession>
<proteinExistence type="inferred from homology"/>
<evidence type="ECO:0000256" key="6">
    <source>
        <dbReference type="ARBA" id="ARBA00038076"/>
    </source>
</evidence>
<name>A0A2K1PC05_9BACT</name>
<dbReference type="Proteomes" id="UP000236604">
    <property type="component" value="Unassembled WGS sequence"/>
</dbReference>
<feature type="transmembrane region" description="Helical" evidence="7">
    <location>
        <begin position="658"/>
        <end position="683"/>
    </location>
</feature>
<protein>
    <recommendedName>
        <fullName evidence="8">ABC3 transporter permease C-terminal domain-containing protein</fullName>
    </recommendedName>
</protein>
<dbReference type="AlphaFoldDB" id="A0A2K1PC05"/>
<feature type="domain" description="ABC3 transporter permease C-terminal" evidence="8">
    <location>
        <begin position="609"/>
        <end position="726"/>
    </location>
</feature>
<evidence type="ECO:0000256" key="1">
    <source>
        <dbReference type="ARBA" id="ARBA00004651"/>
    </source>
</evidence>
<keyword evidence="4 7" id="KW-1133">Transmembrane helix</keyword>
<reference evidence="9 10" key="1">
    <citation type="submission" date="2013-12" db="EMBL/GenBank/DDBJ databases">
        <title>Comparative genomics of Petrotoga isolates.</title>
        <authorList>
            <person name="Nesbo C.L."/>
            <person name="Charchuk R."/>
            <person name="Chow K."/>
        </authorList>
    </citation>
    <scope>NUCLEOTIDE SEQUENCE [LARGE SCALE GENOMIC DNA]</scope>
    <source>
        <strain evidence="9 10">DSM 14811</strain>
    </source>
</reference>
<dbReference type="InterPro" id="IPR050250">
    <property type="entry name" value="Macrolide_Exporter_MacB"/>
</dbReference>
<feature type="transmembrane region" description="Helical" evidence="7">
    <location>
        <begin position="324"/>
        <end position="342"/>
    </location>
</feature>
<keyword evidence="5 7" id="KW-0472">Membrane</keyword>
<evidence type="ECO:0000256" key="7">
    <source>
        <dbReference type="SAM" id="Phobius"/>
    </source>
</evidence>
<dbReference type="GO" id="GO:0022857">
    <property type="term" value="F:transmembrane transporter activity"/>
    <property type="evidence" value="ECO:0007669"/>
    <property type="project" value="TreeGrafter"/>
</dbReference>
<feature type="transmembrane region" description="Helical" evidence="7">
    <location>
        <begin position="155"/>
        <end position="178"/>
    </location>
</feature>
<organism evidence="9 10">
    <name type="scientific">Petrotoga mexicana DSM 14811</name>
    <dbReference type="NCBI Taxonomy" id="1122954"/>
    <lineage>
        <taxon>Bacteria</taxon>
        <taxon>Thermotogati</taxon>
        <taxon>Thermotogota</taxon>
        <taxon>Thermotogae</taxon>
        <taxon>Petrotogales</taxon>
        <taxon>Petrotogaceae</taxon>
        <taxon>Petrotoga</taxon>
    </lineage>
</organism>
<gene>
    <name evidence="9" type="ORF">X927_04240</name>
</gene>
<feature type="transmembrane region" description="Helical" evidence="7">
    <location>
        <begin position="21"/>
        <end position="39"/>
    </location>
</feature>
<feature type="transmembrane region" description="Helical" evidence="7">
    <location>
        <begin position="605"/>
        <end position="623"/>
    </location>
</feature>
<feature type="transmembrane region" description="Helical" evidence="7">
    <location>
        <begin position="208"/>
        <end position="228"/>
    </location>
</feature>
<feature type="domain" description="ABC3 transporter permease C-terminal" evidence="8">
    <location>
        <begin position="156"/>
        <end position="274"/>
    </location>
</feature>
<dbReference type="RefSeq" id="WP_103076825.1">
    <property type="nucleotide sequence ID" value="NZ_AZRN01000012.1"/>
</dbReference>
<keyword evidence="2" id="KW-1003">Cell membrane</keyword>
<dbReference type="Pfam" id="PF02687">
    <property type="entry name" value="FtsX"/>
    <property type="match status" value="2"/>
</dbReference>
<evidence type="ECO:0000313" key="9">
    <source>
        <dbReference type="EMBL" id="PNS00268.1"/>
    </source>
</evidence>
<dbReference type="PANTHER" id="PTHR30572:SF4">
    <property type="entry name" value="ABC TRANSPORTER PERMEASE YTRF"/>
    <property type="match status" value="1"/>
</dbReference>
<comment type="caution">
    <text evidence="9">The sequence shown here is derived from an EMBL/GenBank/DDBJ whole genome shotgun (WGS) entry which is preliminary data.</text>
</comment>
<evidence type="ECO:0000256" key="5">
    <source>
        <dbReference type="ARBA" id="ARBA00023136"/>
    </source>
</evidence>
<dbReference type="EMBL" id="AZRN01000012">
    <property type="protein sequence ID" value="PNS00268.1"/>
    <property type="molecule type" value="Genomic_DNA"/>
</dbReference>
<sequence length="736" mass="83542">MKNYKQLGNKYVKMKKGRTTAIIVTNILAIALVTFFWVYRTASFNGQINQILQYTGNYHAVFENLSENQIKILKEDPRIIALGENRSGTASIIEGTKGTLQSSTVILVTYKDPKKMKEITKDIARSLRIDEDDYYLNKALQSTIEIYGGNNLSTILLTILIVSVAITAIYNILNISVLERVREFGRIRAIGATPTQVRRIIFREASMYALVSIPIGIILGFVLPYLFLPIIGLSDVAKNIQITTGIIIGSAVVGIISIYISSFLPARKTQNISPMEAIRITEKLKTNKKKKKRKEHKWAEKAFGITGKIASQDMESNIGQTRKTLVSITLLVILFVSIAYITSSFDPLQAVTKTIKSDYLLVDERLSINDGFSDETLEEVKNIEGIKEVKGLKYESKYHLSFDSGVIDELYLNQDYMFEYQKEWLNRTGEYPAYIFIFPYSDEMLEECNEYLLEGSMDIEKLKSGNYVIVEYTYGFFSEDISLDNYPLKVGDEIELIPLTIEGNSLEELSNYPKLEIVALIEEVPYYLHENNPLYPMMIVSEETFNKLSNRKNYSQIYINLAEDADRTYVENQLNEIATSKGSWEVVSFRKVIEDIEKAAHTTVYILYIFGTVIFLISISSIANSISTNILTRTTQYGILRAVGLNEKNLRKMMLIEGFLFSAKGGIWGIIVGSIVGIFWFAIMAANGAYIKFMIPWLQILLIFVVTILCGMLITLIPFNRLKKTSIIESIRDIEQ</sequence>
<dbReference type="InterPro" id="IPR003838">
    <property type="entry name" value="ABC3_permease_C"/>
</dbReference>
<evidence type="ECO:0000256" key="4">
    <source>
        <dbReference type="ARBA" id="ARBA00022989"/>
    </source>
</evidence>